<dbReference type="PANTHER" id="PTHR31260:SF28">
    <property type="entry name" value="CYSTATIN DOMAIN PROTEIN"/>
    <property type="match status" value="1"/>
</dbReference>
<reference evidence="2 5" key="1">
    <citation type="submission" date="2024-02" db="EMBL/GenBank/DDBJ databases">
        <authorList>
            <person name="Vignale AGUSTIN F."/>
            <person name="Sosa J E."/>
            <person name="Modenutti C."/>
        </authorList>
    </citation>
    <scope>NUCLEOTIDE SEQUENCE [LARGE SCALE GENOMIC DNA]</scope>
</reference>
<comment type="caution">
    <text evidence="2">The sequence shown here is derived from an EMBL/GenBank/DDBJ whole genome shotgun (WGS) entry which is preliminary data.</text>
</comment>
<evidence type="ECO:0000256" key="1">
    <source>
        <dbReference type="SAM" id="MobiDB-lite"/>
    </source>
</evidence>
<sequence>MAAKPGAKAEGVYGSESPPEEEQPLLKKQKFDAEDGNQEPLVEGKEDDSDDWHENKVTKEEWARYNKQVEESEGFDVDKLPDNQLCGLIVPITNFDCDSWWLKNVTCCSSLAIDSYNTENGTNYKYLKALK</sequence>
<evidence type="ECO:0000313" key="3">
    <source>
        <dbReference type="EMBL" id="CAK9155902.1"/>
    </source>
</evidence>
<dbReference type="EMBL" id="CAUOFW020009258">
    <property type="protein sequence ID" value="CAK9185269.1"/>
    <property type="molecule type" value="Genomic_DNA"/>
</dbReference>
<gene>
    <name evidence="3" type="ORF">ILEXP_LOCUS24317</name>
    <name evidence="4" type="ORF">ILEXP_LOCUS55652</name>
    <name evidence="2" type="ORF">ILEXP_LOCUS9061</name>
</gene>
<evidence type="ECO:0000313" key="2">
    <source>
        <dbReference type="EMBL" id="CAK9141476.1"/>
    </source>
</evidence>
<dbReference type="EMBL" id="CAUOFW020002758">
    <property type="protein sequence ID" value="CAK9155902.1"/>
    <property type="molecule type" value="Genomic_DNA"/>
</dbReference>
<name>A0ABC8RB09_9AQUA</name>
<accession>A0ABC8RB09</accession>
<evidence type="ECO:0000313" key="5">
    <source>
        <dbReference type="Proteomes" id="UP001642360"/>
    </source>
</evidence>
<dbReference type="EMBL" id="CAUOFW020001136">
    <property type="protein sequence ID" value="CAK9141476.1"/>
    <property type="molecule type" value="Genomic_DNA"/>
</dbReference>
<proteinExistence type="predicted"/>
<evidence type="ECO:0000313" key="4">
    <source>
        <dbReference type="EMBL" id="CAK9185269.1"/>
    </source>
</evidence>
<dbReference type="PANTHER" id="PTHR31260">
    <property type="entry name" value="CYSTATIN/MONELLIN SUPERFAMILY PROTEIN"/>
    <property type="match status" value="1"/>
</dbReference>
<organism evidence="2 5">
    <name type="scientific">Ilex paraguariensis</name>
    <name type="common">yerba mate</name>
    <dbReference type="NCBI Taxonomy" id="185542"/>
    <lineage>
        <taxon>Eukaryota</taxon>
        <taxon>Viridiplantae</taxon>
        <taxon>Streptophyta</taxon>
        <taxon>Embryophyta</taxon>
        <taxon>Tracheophyta</taxon>
        <taxon>Spermatophyta</taxon>
        <taxon>Magnoliopsida</taxon>
        <taxon>eudicotyledons</taxon>
        <taxon>Gunneridae</taxon>
        <taxon>Pentapetalae</taxon>
        <taxon>asterids</taxon>
        <taxon>campanulids</taxon>
        <taxon>Aquifoliales</taxon>
        <taxon>Aquifoliaceae</taxon>
        <taxon>Ilex</taxon>
    </lineage>
</organism>
<dbReference type="Proteomes" id="UP001642360">
    <property type="component" value="Unassembled WGS sequence"/>
</dbReference>
<protein>
    <submittedName>
        <fullName evidence="2">Uncharacterized protein</fullName>
    </submittedName>
</protein>
<feature type="region of interest" description="Disordered" evidence="1">
    <location>
        <begin position="1"/>
        <end position="56"/>
    </location>
</feature>
<dbReference type="AlphaFoldDB" id="A0ABC8RB09"/>
<keyword evidence="5" id="KW-1185">Reference proteome</keyword>
<dbReference type="InterPro" id="IPR006462">
    <property type="entry name" value="MS5"/>
</dbReference>